<dbReference type="EMBL" id="ML977660">
    <property type="protein sequence ID" value="KAF1994414.1"/>
    <property type="molecule type" value="Genomic_DNA"/>
</dbReference>
<evidence type="ECO:0000313" key="3">
    <source>
        <dbReference type="Proteomes" id="UP000799779"/>
    </source>
</evidence>
<feature type="region of interest" description="Disordered" evidence="1">
    <location>
        <begin position="75"/>
        <end position="175"/>
    </location>
</feature>
<feature type="compositionally biased region" description="Low complexity" evidence="1">
    <location>
        <begin position="80"/>
        <end position="121"/>
    </location>
</feature>
<dbReference type="Proteomes" id="UP000799779">
    <property type="component" value="Unassembled WGS sequence"/>
</dbReference>
<keyword evidence="3" id="KW-1185">Reference proteome</keyword>
<accession>A0A6A5VZH2</accession>
<gene>
    <name evidence="2" type="ORF">P154DRAFT_567337</name>
</gene>
<dbReference type="OrthoDB" id="5226159at2759"/>
<feature type="compositionally biased region" description="Basic and acidic residues" evidence="1">
    <location>
        <begin position="252"/>
        <end position="268"/>
    </location>
</feature>
<protein>
    <submittedName>
        <fullName evidence="2">Uncharacterized protein</fullName>
    </submittedName>
</protein>
<proteinExistence type="predicted"/>
<dbReference type="AlphaFoldDB" id="A0A6A5VZH2"/>
<evidence type="ECO:0000256" key="1">
    <source>
        <dbReference type="SAM" id="MobiDB-lite"/>
    </source>
</evidence>
<evidence type="ECO:0000313" key="2">
    <source>
        <dbReference type="EMBL" id="KAF1994414.1"/>
    </source>
</evidence>
<name>A0A6A5VZH2_9PLEO</name>
<reference evidence="2" key="1">
    <citation type="journal article" date="2020" name="Stud. Mycol.">
        <title>101 Dothideomycetes genomes: a test case for predicting lifestyles and emergence of pathogens.</title>
        <authorList>
            <person name="Haridas S."/>
            <person name="Albert R."/>
            <person name="Binder M."/>
            <person name="Bloem J."/>
            <person name="Labutti K."/>
            <person name="Salamov A."/>
            <person name="Andreopoulos B."/>
            <person name="Baker S."/>
            <person name="Barry K."/>
            <person name="Bills G."/>
            <person name="Bluhm B."/>
            <person name="Cannon C."/>
            <person name="Castanera R."/>
            <person name="Culley D."/>
            <person name="Daum C."/>
            <person name="Ezra D."/>
            <person name="Gonzalez J."/>
            <person name="Henrissat B."/>
            <person name="Kuo A."/>
            <person name="Liang C."/>
            <person name="Lipzen A."/>
            <person name="Lutzoni F."/>
            <person name="Magnuson J."/>
            <person name="Mondo S."/>
            <person name="Nolan M."/>
            <person name="Ohm R."/>
            <person name="Pangilinan J."/>
            <person name="Park H.-J."/>
            <person name="Ramirez L."/>
            <person name="Alfaro M."/>
            <person name="Sun H."/>
            <person name="Tritt A."/>
            <person name="Yoshinaga Y."/>
            <person name="Zwiers L.-H."/>
            <person name="Turgeon B."/>
            <person name="Goodwin S."/>
            <person name="Spatafora J."/>
            <person name="Crous P."/>
            <person name="Grigoriev I."/>
        </authorList>
    </citation>
    <scope>NUCLEOTIDE SEQUENCE</scope>
    <source>
        <strain evidence="2">CBS 123094</strain>
    </source>
</reference>
<sequence length="298" mass="32178">MNIKRIAEKMRRALLCCGDDGRKHSLEIGSPTDVRRLDVASSMQGLTDKQRALIREKVSADATQIHLFQHQNTIQPALQPTSTSNSPSPSVPSSIATRSNPTSRSPSSTLLNNASTNLPSSLPTPPRHKHAESTLPHSAHKRMQSLWDTTRRLSTSLGSVGGREGGYLGLGRDRDGSGEGLVLLNLDFADGGDKEAVREEGREAQVEMEMEVESPARSGKSTDMSVEGDREGEGGFQHVSVVGGTPNRKQGGRREADNVVEIQLKDEGREEVEVEDESSSDEEGEGEQARLVLAHAGL</sequence>
<feature type="compositionally biased region" description="Acidic residues" evidence="1">
    <location>
        <begin position="269"/>
        <end position="286"/>
    </location>
</feature>
<feature type="compositionally biased region" description="Gly residues" evidence="1">
    <location>
        <begin position="159"/>
        <end position="169"/>
    </location>
</feature>
<organism evidence="2 3">
    <name type="scientific">Amniculicola lignicola CBS 123094</name>
    <dbReference type="NCBI Taxonomy" id="1392246"/>
    <lineage>
        <taxon>Eukaryota</taxon>
        <taxon>Fungi</taxon>
        <taxon>Dikarya</taxon>
        <taxon>Ascomycota</taxon>
        <taxon>Pezizomycotina</taxon>
        <taxon>Dothideomycetes</taxon>
        <taxon>Pleosporomycetidae</taxon>
        <taxon>Pleosporales</taxon>
        <taxon>Amniculicolaceae</taxon>
        <taxon>Amniculicola</taxon>
    </lineage>
</organism>
<feature type="compositionally biased region" description="Polar residues" evidence="1">
    <location>
        <begin position="146"/>
        <end position="155"/>
    </location>
</feature>
<feature type="region of interest" description="Disordered" evidence="1">
    <location>
        <begin position="208"/>
        <end position="298"/>
    </location>
</feature>